<dbReference type="Proteomes" id="UP000012338">
    <property type="component" value="Unassembled WGS sequence"/>
</dbReference>
<keyword evidence="2" id="KW-1185">Reference proteome</keyword>
<dbReference type="HOGENOM" id="CLU_2405285_0_0_1"/>
<dbReference type="AlphaFoldDB" id="N4WR92"/>
<name>N4WR92_COCH4</name>
<reference evidence="1 2" key="1">
    <citation type="journal article" date="2012" name="PLoS Pathog.">
        <title>Diverse lifestyles and strategies of plant pathogenesis encoded in the genomes of eighteen Dothideomycetes fungi.</title>
        <authorList>
            <person name="Ohm R.A."/>
            <person name="Feau N."/>
            <person name="Henrissat B."/>
            <person name="Schoch C.L."/>
            <person name="Horwitz B.A."/>
            <person name="Barry K.W."/>
            <person name="Condon B.J."/>
            <person name="Copeland A.C."/>
            <person name="Dhillon B."/>
            <person name="Glaser F."/>
            <person name="Hesse C.N."/>
            <person name="Kosti I."/>
            <person name="LaButti K."/>
            <person name="Lindquist E.A."/>
            <person name="Lucas S."/>
            <person name="Salamov A.A."/>
            <person name="Bradshaw R.E."/>
            <person name="Ciuffetti L."/>
            <person name="Hamelin R.C."/>
            <person name="Kema G.H.J."/>
            <person name="Lawrence C."/>
            <person name="Scott J.A."/>
            <person name="Spatafora J.W."/>
            <person name="Turgeon B.G."/>
            <person name="de Wit P.J.G.M."/>
            <person name="Zhong S."/>
            <person name="Goodwin S.B."/>
            <person name="Grigoriev I.V."/>
        </authorList>
    </citation>
    <scope>NUCLEOTIDE SEQUENCE [LARGE SCALE GENOMIC DNA]</scope>
    <source>
        <strain evidence="2">C4 / ATCC 48331 / race T</strain>
    </source>
</reference>
<evidence type="ECO:0000313" key="1">
    <source>
        <dbReference type="EMBL" id="ENI03004.1"/>
    </source>
</evidence>
<organism evidence="1 2">
    <name type="scientific">Cochliobolus heterostrophus (strain C4 / ATCC 48331 / race T)</name>
    <name type="common">Southern corn leaf blight fungus</name>
    <name type="synonym">Bipolaris maydis</name>
    <dbReference type="NCBI Taxonomy" id="665024"/>
    <lineage>
        <taxon>Eukaryota</taxon>
        <taxon>Fungi</taxon>
        <taxon>Dikarya</taxon>
        <taxon>Ascomycota</taxon>
        <taxon>Pezizomycotina</taxon>
        <taxon>Dothideomycetes</taxon>
        <taxon>Pleosporomycetidae</taxon>
        <taxon>Pleosporales</taxon>
        <taxon>Pleosporineae</taxon>
        <taxon>Pleosporaceae</taxon>
        <taxon>Bipolaris</taxon>
    </lineage>
</organism>
<gene>
    <name evidence="1" type="ORF">COCC4DRAFT_200432</name>
</gene>
<protein>
    <submittedName>
        <fullName evidence="1">Uncharacterized protein</fullName>
    </submittedName>
</protein>
<sequence length="108" mass="12866">MSDPFAIGRNAKVKEARTRSDYDEFQWHLFYKITKGEVDALPQDECYYHFKTIPEQKMEQILASTQSKLREKSIPEIKQDVFDWRVARLIHERRKCRDNEGKSQPTTS</sequence>
<proteinExistence type="predicted"/>
<dbReference type="EMBL" id="KB733461">
    <property type="protein sequence ID" value="ENI03004.1"/>
    <property type="molecule type" value="Genomic_DNA"/>
</dbReference>
<evidence type="ECO:0000313" key="2">
    <source>
        <dbReference type="Proteomes" id="UP000012338"/>
    </source>
</evidence>
<accession>N4WR92</accession>
<reference evidence="2" key="2">
    <citation type="journal article" date="2013" name="PLoS Genet.">
        <title>Comparative genome structure, secondary metabolite, and effector coding capacity across Cochliobolus pathogens.</title>
        <authorList>
            <person name="Condon B.J."/>
            <person name="Leng Y."/>
            <person name="Wu D."/>
            <person name="Bushley K.E."/>
            <person name="Ohm R.A."/>
            <person name="Otillar R."/>
            <person name="Martin J."/>
            <person name="Schackwitz W."/>
            <person name="Grimwood J."/>
            <person name="MohdZainudin N."/>
            <person name="Xue C."/>
            <person name="Wang R."/>
            <person name="Manning V.A."/>
            <person name="Dhillon B."/>
            <person name="Tu Z.J."/>
            <person name="Steffenson B.J."/>
            <person name="Salamov A."/>
            <person name="Sun H."/>
            <person name="Lowry S."/>
            <person name="LaButti K."/>
            <person name="Han J."/>
            <person name="Copeland A."/>
            <person name="Lindquist E."/>
            <person name="Barry K."/>
            <person name="Schmutz J."/>
            <person name="Baker S.E."/>
            <person name="Ciuffetti L.M."/>
            <person name="Grigoriev I.V."/>
            <person name="Zhong S."/>
            <person name="Turgeon B.G."/>
        </authorList>
    </citation>
    <scope>NUCLEOTIDE SEQUENCE [LARGE SCALE GENOMIC DNA]</scope>
    <source>
        <strain evidence="2">C4 / ATCC 48331 / race T</strain>
    </source>
</reference>